<gene>
    <name evidence="1" type="ORF">PG994_005219</name>
</gene>
<dbReference type="Proteomes" id="UP001480595">
    <property type="component" value="Unassembled WGS sequence"/>
</dbReference>
<comment type="caution">
    <text evidence="1">The sequence shown here is derived from an EMBL/GenBank/DDBJ whole genome shotgun (WGS) entry which is preliminary data.</text>
</comment>
<dbReference type="EMBL" id="JAQQWL010000005">
    <property type="protein sequence ID" value="KAK8074320.1"/>
    <property type="molecule type" value="Genomic_DNA"/>
</dbReference>
<name>A0ABR1VST9_9PEZI</name>
<evidence type="ECO:0000313" key="1">
    <source>
        <dbReference type="EMBL" id="KAK8074320.1"/>
    </source>
</evidence>
<sequence>MANNHQVDENAEGDMIQVGIHEVIGGVKGGPRLCAFGISRGIAIVITGTYYRPNPTPHIAARHDRFLMHASDGMFLEAGLDKLEEKLATARAAGLLDLEAHILAPEPFSYGESDAVLAEPVGDGEAWNNIDDDGNGSDDTMEEVLEDPLTTNRWDEDEVRHYLDVQKALWERMTRLLRGGPVRWHKYAVCHKKGPYRWVHGMAVFGDKAVYCQSNDLNGESEEMRVVRVVEDGTEEEDSGLRCC</sequence>
<proteinExistence type="predicted"/>
<organism evidence="1 2">
    <name type="scientific">Apiospora phragmitis</name>
    <dbReference type="NCBI Taxonomy" id="2905665"/>
    <lineage>
        <taxon>Eukaryota</taxon>
        <taxon>Fungi</taxon>
        <taxon>Dikarya</taxon>
        <taxon>Ascomycota</taxon>
        <taxon>Pezizomycotina</taxon>
        <taxon>Sordariomycetes</taxon>
        <taxon>Xylariomycetidae</taxon>
        <taxon>Amphisphaeriales</taxon>
        <taxon>Apiosporaceae</taxon>
        <taxon>Apiospora</taxon>
    </lineage>
</organism>
<keyword evidence="2" id="KW-1185">Reference proteome</keyword>
<evidence type="ECO:0000313" key="2">
    <source>
        <dbReference type="Proteomes" id="UP001480595"/>
    </source>
</evidence>
<dbReference type="GeneID" id="92089691"/>
<protein>
    <submittedName>
        <fullName evidence="1">Uncharacterized protein</fullName>
    </submittedName>
</protein>
<dbReference type="RefSeq" id="XP_066718795.1">
    <property type="nucleotide sequence ID" value="XM_066856628.1"/>
</dbReference>
<accession>A0ABR1VST9</accession>
<reference evidence="1 2" key="1">
    <citation type="submission" date="2023-01" db="EMBL/GenBank/DDBJ databases">
        <title>Analysis of 21 Apiospora genomes using comparative genomics revels a genus with tremendous synthesis potential of carbohydrate active enzymes and secondary metabolites.</title>
        <authorList>
            <person name="Sorensen T."/>
        </authorList>
    </citation>
    <scope>NUCLEOTIDE SEQUENCE [LARGE SCALE GENOMIC DNA]</scope>
    <source>
        <strain evidence="1 2">CBS 135458</strain>
    </source>
</reference>